<evidence type="ECO:0000313" key="8">
    <source>
        <dbReference type="Proteomes" id="UP001230005"/>
    </source>
</evidence>
<dbReference type="PANTHER" id="PTHR43095:SF5">
    <property type="entry name" value="XYLULOSE KINASE"/>
    <property type="match status" value="1"/>
</dbReference>
<dbReference type="InterPro" id="IPR018483">
    <property type="entry name" value="Carb_kinase_FGGY_CS"/>
</dbReference>
<keyword evidence="3 4" id="KW-0418">Kinase</keyword>
<comment type="caution">
    <text evidence="7">The sequence shown here is derived from an EMBL/GenBank/DDBJ whole genome shotgun (WGS) entry which is preliminary data.</text>
</comment>
<dbReference type="SUPFAM" id="SSF53067">
    <property type="entry name" value="Actin-like ATPase domain"/>
    <property type="match status" value="2"/>
</dbReference>
<dbReference type="Pfam" id="PF00370">
    <property type="entry name" value="FGGY_N"/>
    <property type="match status" value="1"/>
</dbReference>
<dbReference type="PANTHER" id="PTHR43095">
    <property type="entry name" value="SUGAR KINASE"/>
    <property type="match status" value="1"/>
</dbReference>
<organism evidence="7 8">
    <name type="scientific">Evansella vedderi</name>
    <dbReference type="NCBI Taxonomy" id="38282"/>
    <lineage>
        <taxon>Bacteria</taxon>
        <taxon>Bacillati</taxon>
        <taxon>Bacillota</taxon>
        <taxon>Bacilli</taxon>
        <taxon>Bacillales</taxon>
        <taxon>Bacillaceae</taxon>
        <taxon>Evansella</taxon>
    </lineage>
</organism>
<name>A0ABT9ZSE2_9BACI</name>
<feature type="domain" description="Carbohydrate kinase FGGY C-terminal" evidence="6">
    <location>
        <begin position="253"/>
        <end position="437"/>
    </location>
</feature>
<dbReference type="InterPro" id="IPR018485">
    <property type="entry name" value="FGGY_C"/>
</dbReference>
<dbReference type="Pfam" id="PF02782">
    <property type="entry name" value="FGGY_C"/>
    <property type="match status" value="1"/>
</dbReference>
<gene>
    <name evidence="7" type="ORF">J2S74_001519</name>
</gene>
<dbReference type="PIRSF" id="PIRSF000538">
    <property type="entry name" value="GlpK"/>
    <property type="match status" value="1"/>
</dbReference>
<proteinExistence type="inferred from homology"/>
<evidence type="ECO:0000256" key="4">
    <source>
        <dbReference type="RuleBase" id="RU003733"/>
    </source>
</evidence>
<dbReference type="GO" id="GO:0004856">
    <property type="term" value="F:D-xylulokinase activity"/>
    <property type="evidence" value="ECO:0007669"/>
    <property type="project" value="UniProtKB-EC"/>
</dbReference>
<evidence type="ECO:0000256" key="3">
    <source>
        <dbReference type="ARBA" id="ARBA00022777"/>
    </source>
</evidence>
<keyword evidence="2 4" id="KW-0808">Transferase</keyword>
<dbReference type="PROSITE" id="PS00445">
    <property type="entry name" value="FGGY_KINASES_2"/>
    <property type="match status" value="1"/>
</dbReference>
<evidence type="ECO:0000259" key="6">
    <source>
        <dbReference type="Pfam" id="PF02782"/>
    </source>
</evidence>
<dbReference type="CDD" id="cd07808">
    <property type="entry name" value="ASKHA_NBD_FGGY_EcXK-like"/>
    <property type="match status" value="1"/>
</dbReference>
<dbReference type="Proteomes" id="UP001230005">
    <property type="component" value="Unassembled WGS sequence"/>
</dbReference>
<dbReference type="InterPro" id="IPR043129">
    <property type="entry name" value="ATPase_NBD"/>
</dbReference>
<dbReference type="InterPro" id="IPR050406">
    <property type="entry name" value="FGGY_Carb_Kinase"/>
</dbReference>
<accession>A0ABT9ZSE2</accession>
<dbReference type="InterPro" id="IPR000577">
    <property type="entry name" value="Carb_kinase_FGGY"/>
</dbReference>
<protein>
    <submittedName>
        <fullName evidence="7">Xylulokinase</fullName>
        <ecNumber evidence="7">2.7.1.17</ecNumber>
    </submittedName>
</protein>
<evidence type="ECO:0000313" key="7">
    <source>
        <dbReference type="EMBL" id="MDQ0254146.1"/>
    </source>
</evidence>
<evidence type="ECO:0000256" key="1">
    <source>
        <dbReference type="ARBA" id="ARBA00009156"/>
    </source>
</evidence>
<feature type="domain" description="Carbohydrate kinase FGGY N-terminal" evidence="5">
    <location>
        <begin position="4"/>
        <end position="241"/>
    </location>
</feature>
<dbReference type="EC" id="2.7.1.17" evidence="7"/>
<dbReference type="Gene3D" id="3.30.420.40">
    <property type="match status" value="2"/>
</dbReference>
<keyword evidence="8" id="KW-1185">Reference proteome</keyword>
<sequence length="492" mass="55221">MSHVIGIDIGTSGIKIGAMNKEGVLEYVSYSPYTLLYPQRGYVEINVNEVWEKTKNLLIEVIQKVRKNGFVDAISLSTFCNASVLIDKKGNALGNGIMYLDQRSNKETEWIKNEIGYEEYKSITKNRLEPGMFSVTTLLWTKVNSQDQYARAHKWGNLSTFILNKLTGKAVMDWTHASFSGIFDLVNYSWSESLCGKIGIDQAILPRVVDPLKIIGETICGCSINGIPVVAGAADTACSTLALGIESNQVFESVGTSNVLTVCTENPNHMDIRFLNRCHIIKNRWLSHGAMSTPGAAINWYYKTFLKENVGKDMLEDFAKKSPIGSNGLFFLPYMQGERSPIWDPDARGVFLGLHLNTTKEDMFRSILEGCSLGLRQIYEIIRSEYGLSFQRFQSIGGGSKNKTWAEIKANILNKTIEIKTIPETGVYGACLIASVAVSYYTSFEHAQNQMKNMTSDIIEPQPEKVQKYNELYNLYCELYPSLKDFFKRANT</sequence>
<dbReference type="RefSeq" id="WP_307323661.1">
    <property type="nucleotide sequence ID" value="NZ_JAUSUG010000004.1"/>
</dbReference>
<reference evidence="7 8" key="1">
    <citation type="submission" date="2023-07" db="EMBL/GenBank/DDBJ databases">
        <title>Genomic Encyclopedia of Type Strains, Phase IV (KMG-IV): sequencing the most valuable type-strain genomes for metagenomic binning, comparative biology and taxonomic classification.</title>
        <authorList>
            <person name="Goeker M."/>
        </authorList>
    </citation>
    <scope>NUCLEOTIDE SEQUENCE [LARGE SCALE GENOMIC DNA]</scope>
    <source>
        <strain evidence="7 8">DSM 9768</strain>
    </source>
</reference>
<dbReference type="InterPro" id="IPR018484">
    <property type="entry name" value="FGGY_N"/>
</dbReference>
<evidence type="ECO:0000259" key="5">
    <source>
        <dbReference type="Pfam" id="PF00370"/>
    </source>
</evidence>
<evidence type="ECO:0000256" key="2">
    <source>
        <dbReference type="ARBA" id="ARBA00022679"/>
    </source>
</evidence>
<dbReference type="EMBL" id="JAUSUG010000004">
    <property type="protein sequence ID" value="MDQ0254146.1"/>
    <property type="molecule type" value="Genomic_DNA"/>
</dbReference>
<comment type="similarity">
    <text evidence="1 4">Belongs to the FGGY kinase family.</text>
</comment>